<dbReference type="PANTHER" id="PTHR21700">
    <property type="entry name" value="TRANSTHYRETIN-LIKE FAMILY PROTEIN-RELATED"/>
    <property type="match status" value="1"/>
</dbReference>
<accession>A0A0M3HKI7</accession>
<keyword evidence="1" id="KW-1185">Reference proteome</keyword>
<dbReference type="PANTHER" id="PTHR21700:SF3">
    <property type="entry name" value="TRANSTHYRETIN-LIKE PROTEIN 5"/>
    <property type="match status" value="1"/>
</dbReference>
<dbReference type="Proteomes" id="UP000036681">
    <property type="component" value="Unplaced"/>
</dbReference>
<dbReference type="WBParaSite" id="ALUE_0000203201-mRNA-1">
    <property type="protein sequence ID" value="ALUE_0000203201-mRNA-1"/>
    <property type="gene ID" value="ALUE_0000203201"/>
</dbReference>
<organism evidence="1 2">
    <name type="scientific">Ascaris lumbricoides</name>
    <name type="common">Giant roundworm</name>
    <dbReference type="NCBI Taxonomy" id="6252"/>
    <lineage>
        <taxon>Eukaryota</taxon>
        <taxon>Metazoa</taxon>
        <taxon>Ecdysozoa</taxon>
        <taxon>Nematoda</taxon>
        <taxon>Chromadorea</taxon>
        <taxon>Rhabditida</taxon>
        <taxon>Spirurina</taxon>
        <taxon>Ascaridomorpha</taxon>
        <taxon>Ascaridoidea</taxon>
        <taxon>Ascarididae</taxon>
        <taxon>Ascaris</taxon>
    </lineage>
</organism>
<protein>
    <submittedName>
        <fullName evidence="2">MSP domain-containing protein</fullName>
    </submittedName>
</protein>
<dbReference type="AlphaFoldDB" id="A0A0M3HKI7"/>
<sequence>MPLAAEVSNFAFTGNSPPKPCQRKVTYYIPDSYVSSGKTPSKIYDIGTVDLAPETKGETRDCIH</sequence>
<proteinExistence type="predicted"/>
<dbReference type="InterPro" id="IPR001534">
    <property type="entry name" value="Transthyretin-like"/>
</dbReference>
<evidence type="ECO:0000313" key="2">
    <source>
        <dbReference type="WBParaSite" id="ALUE_0000203201-mRNA-1"/>
    </source>
</evidence>
<name>A0A0M3HKI7_ASCLU</name>
<reference evidence="2" key="1">
    <citation type="submission" date="2017-02" db="UniProtKB">
        <authorList>
            <consortium name="WormBaseParasite"/>
        </authorList>
    </citation>
    <scope>IDENTIFICATION</scope>
</reference>
<dbReference type="GO" id="GO:0009986">
    <property type="term" value="C:cell surface"/>
    <property type="evidence" value="ECO:0007669"/>
    <property type="project" value="InterPro"/>
</dbReference>
<evidence type="ECO:0000313" key="1">
    <source>
        <dbReference type="Proteomes" id="UP000036681"/>
    </source>
</evidence>